<accession>A0A4U1BAZ4</accession>
<protein>
    <submittedName>
        <fullName evidence="6">GFA family protein</fullName>
    </submittedName>
</protein>
<dbReference type="Gene3D" id="3.90.1590.10">
    <property type="entry name" value="glutathione-dependent formaldehyde- activating enzyme (gfa)"/>
    <property type="match status" value="1"/>
</dbReference>
<evidence type="ECO:0000256" key="4">
    <source>
        <dbReference type="ARBA" id="ARBA00023239"/>
    </source>
</evidence>
<dbReference type="GO" id="GO:0046872">
    <property type="term" value="F:metal ion binding"/>
    <property type="evidence" value="ECO:0007669"/>
    <property type="project" value="UniProtKB-KW"/>
</dbReference>
<dbReference type="SUPFAM" id="SSF51316">
    <property type="entry name" value="Mss4-like"/>
    <property type="match status" value="1"/>
</dbReference>
<evidence type="ECO:0000256" key="2">
    <source>
        <dbReference type="ARBA" id="ARBA00022723"/>
    </source>
</evidence>
<keyword evidence="7" id="KW-1185">Reference proteome</keyword>
<evidence type="ECO:0000256" key="1">
    <source>
        <dbReference type="ARBA" id="ARBA00005495"/>
    </source>
</evidence>
<feature type="domain" description="CENP-V/GFA" evidence="5">
    <location>
        <begin position="2"/>
        <end position="118"/>
    </location>
</feature>
<dbReference type="GO" id="GO:0016846">
    <property type="term" value="F:carbon-sulfur lyase activity"/>
    <property type="evidence" value="ECO:0007669"/>
    <property type="project" value="InterPro"/>
</dbReference>
<dbReference type="AlphaFoldDB" id="A0A4U1BAZ4"/>
<keyword evidence="2" id="KW-0479">Metal-binding</keyword>
<name>A0A4U1BAZ4_9GAMM</name>
<evidence type="ECO:0000256" key="3">
    <source>
        <dbReference type="ARBA" id="ARBA00022833"/>
    </source>
</evidence>
<reference evidence="6 7" key="1">
    <citation type="submission" date="2019-04" db="EMBL/GenBank/DDBJ databases">
        <authorList>
            <person name="Hwang J.C."/>
        </authorList>
    </citation>
    <scope>NUCLEOTIDE SEQUENCE [LARGE SCALE GENOMIC DNA]</scope>
    <source>
        <strain evidence="6 7">IMCC35001</strain>
    </source>
</reference>
<proteinExistence type="inferred from homology"/>
<dbReference type="InterPro" id="IPR006913">
    <property type="entry name" value="CENP-V/GFA"/>
</dbReference>
<dbReference type="OrthoDB" id="4188830at2"/>
<organism evidence="6 7">
    <name type="scientific">Ferrimonas sediminicola</name>
    <dbReference type="NCBI Taxonomy" id="2569538"/>
    <lineage>
        <taxon>Bacteria</taxon>
        <taxon>Pseudomonadati</taxon>
        <taxon>Pseudomonadota</taxon>
        <taxon>Gammaproteobacteria</taxon>
        <taxon>Alteromonadales</taxon>
        <taxon>Ferrimonadaceae</taxon>
        <taxon>Ferrimonas</taxon>
    </lineage>
</organism>
<keyword evidence="3" id="KW-0862">Zinc</keyword>
<evidence type="ECO:0000313" key="7">
    <source>
        <dbReference type="Proteomes" id="UP000305674"/>
    </source>
</evidence>
<comment type="caution">
    <text evidence="6">The sequence shown here is derived from an EMBL/GenBank/DDBJ whole genome shotgun (WGS) entry which is preliminary data.</text>
</comment>
<dbReference type="Proteomes" id="UP000305674">
    <property type="component" value="Unassembled WGS sequence"/>
</dbReference>
<sequence>MASGQCNCGRVAFEVDCPVEQVYLCHCSICRRATGANGIAVVVVDNAAFRWLRGEQAIATWRKPGADWQMGFCSTCGSPLPGENDATTTYIPAGLFDTGAESLRVAHHIWVDSMAAWDEIGDGGQRHPEAFGSG</sequence>
<comment type="similarity">
    <text evidence="1">Belongs to the Gfa family.</text>
</comment>
<gene>
    <name evidence="6" type="ORF">FCL40_15935</name>
</gene>
<dbReference type="PROSITE" id="PS51891">
    <property type="entry name" value="CENP_V_GFA"/>
    <property type="match status" value="1"/>
</dbReference>
<keyword evidence="4" id="KW-0456">Lyase</keyword>
<dbReference type="PANTHER" id="PTHR33337">
    <property type="entry name" value="GFA DOMAIN-CONTAINING PROTEIN"/>
    <property type="match status" value="1"/>
</dbReference>
<dbReference type="Pfam" id="PF04828">
    <property type="entry name" value="GFA"/>
    <property type="match status" value="1"/>
</dbReference>
<evidence type="ECO:0000313" key="6">
    <source>
        <dbReference type="EMBL" id="TKB47338.1"/>
    </source>
</evidence>
<dbReference type="PANTHER" id="PTHR33337:SF40">
    <property type="entry name" value="CENP-V_GFA DOMAIN-CONTAINING PROTEIN-RELATED"/>
    <property type="match status" value="1"/>
</dbReference>
<dbReference type="EMBL" id="SWCI01000014">
    <property type="protein sequence ID" value="TKB47338.1"/>
    <property type="molecule type" value="Genomic_DNA"/>
</dbReference>
<dbReference type="InterPro" id="IPR011057">
    <property type="entry name" value="Mss4-like_sf"/>
</dbReference>
<evidence type="ECO:0000259" key="5">
    <source>
        <dbReference type="PROSITE" id="PS51891"/>
    </source>
</evidence>